<gene>
    <name evidence="10" type="ORF">IAA52_05795</name>
</gene>
<dbReference type="GO" id="GO:0005886">
    <property type="term" value="C:plasma membrane"/>
    <property type="evidence" value="ECO:0007669"/>
    <property type="project" value="UniProtKB-SubCell"/>
</dbReference>
<keyword evidence="4" id="KW-0997">Cell inner membrane</keyword>
<keyword evidence="2" id="KW-0813">Transport</keyword>
<dbReference type="InterPro" id="IPR024989">
    <property type="entry name" value="MFS_assoc_dom"/>
</dbReference>
<sequence>MGERMRVKAYMAAYYLAHAVYQSYMSLFYRGRGLDAAQIGAVYALAAAASVPGQLLFGAAADRARRPGRVLRALLLVSAALLLLQTLSRDVFGLFMLATLFGFFYTGVQPIGDALALERLSREGKPFGPARLMGALAFAASALAFGFFLDASGREGWVALTASALMLVALLASFLLGGDKAPRGDAHPLRLLKNRALMRMLAFILPAQATMGYFYAFFPTRFMELPGATGALLGWANLIAALAEIPFLLVGDRLFKRLDAAGVAAISTLALGARWLLVALGQSAALLLLSQLLHGLGYIAISVSMALYIRREVAPEAQASGQALLNVFCYGLARVLGNALGALAARAFGEAGGFFACACVCFASLLLFFPLWKGAFCNSRRDML</sequence>
<feature type="transmembrane region" description="Helical" evidence="8">
    <location>
        <begin position="132"/>
        <end position="151"/>
    </location>
</feature>
<evidence type="ECO:0000256" key="3">
    <source>
        <dbReference type="ARBA" id="ARBA00022475"/>
    </source>
</evidence>
<evidence type="ECO:0000256" key="1">
    <source>
        <dbReference type="ARBA" id="ARBA00004429"/>
    </source>
</evidence>
<feature type="domain" description="Major facilitator superfamily (MFS) profile" evidence="9">
    <location>
        <begin position="165"/>
        <end position="384"/>
    </location>
</feature>
<feature type="transmembrane region" description="Helical" evidence="8">
    <location>
        <begin position="70"/>
        <end position="87"/>
    </location>
</feature>
<dbReference type="GO" id="GO:0030395">
    <property type="term" value="F:lactose binding"/>
    <property type="evidence" value="ECO:0007669"/>
    <property type="project" value="TreeGrafter"/>
</dbReference>
<feature type="transmembrane region" description="Helical" evidence="8">
    <location>
        <begin position="230"/>
        <end position="251"/>
    </location>
</feature>
<evidence type="ECO:0000256" key="8">
    <source>
        <dbReference type="SAM" id="Phobius"/>
    </source>
</evidence>
<name>A0A9D0ZLS9_9FIRM</name>
<comment type="subcellular location">
    <subcellularLocation>
        <location evidence="1">Cell inner membrane</location>
        <topology evidence="1">Multi-pass membrane protein</topology>
    </subcellularLocation>
</comment>
<evidence type="ECO:0000256" key="5">
    <source>
        <dbReference type="ARBA" id="ARBA00022692"/>
    </source>
</evidence>
<feature type="transmembrane region" description="Helical" evidence="8">
    <location>
        <begin position="12"/>
        <end position="30"/>
    </location>
</feature>
<feature type="transmembrane region" description="Helical" evidence="8">
    <location>
        <begin position="197"/>
        <end position="218"/>
    </location>
</feature>
<keyword evidence="3" id="KW-1003">Cell membrane</keyword>
<evidence type="ECO:0000256" key="2">
    <source>
        <dbReference type="ARBA" id="ARBA00022448"/>
    </source>
</evidence>
<accession>A0A9D0ZLS9</accession>
<evidence type="ECO:0000256" key="7">
    <source>
        <dbReference type="ARBA" id="ARBA00023136"/>
    </source>
</evidence>
<dbReference type="Proteomes" id="UP000824260">
    <property type="component" value="Unassembled WGS sequence"/>
</dbReference>
<feature type="transmembrane region" description="Helical" evidence="8">
    <location>
        <begin position="258"/>
        <end position="278"/>
    </location>
</feature>
<evidence type="ECO:0000313" key="11">
    <source>
        <dbReference type="Proteomes" id="UP000824260"/>
    </source>
</evidence>
<dbReference type="PANTHER" id="PTHR23522">
    <property type="entry name" value="BLL5896 PROTEIN"/>
    <property type="match status" value="1"/>
</dbReference>
<keyword evidence="5 8" id="KW-0812">Transmembrane</keyword>
<evidence type="ECO:0000256" key="4">
    <source>
        <dbReference type="ARBA" id="ARBA00022519"/>
    </source>
</evidence>
<dbReference type="Gene3D" id="1.20.1250.20">
    <property type="entry name" value="MFS general substrate transporter like domains"/>
    <property type="match status" value="2"/>
</dbReference>
<reference evidence="10" key="2">
    <citation type="journal article" date="2021" name="PeerJ">
        <title>Extensive microbial diversity within the chicken gut microbiome revealed by metagenomics and culture.</title>
        <authorList>
            <person name="Gilroy R."/>
            <person name="Ravi A."/>
            <person name="Getino M."/>
            <person name="Pursley I."/>
            <person name="Horton D.L."/>
            <person name="Alikhan N.F."/>
            <person name="Baker D."/>
            <person name="Gharbi K."/>
            <person name="Hall N."/>
            <person name="Watson M."/>
            <person name="Adriaenssens E.M."/>
            <person name="Foster-Nyarko E."/>
            <person name="Jarju S."/>
            <person name="Secka A."/>
            <person name="Antonio M."/>
            <person name="Oren A."/>
            <person name="Chaudhuri R.R."/>
            <person name="La Ragione R."/>
            <person name="Hildebrand F."/>
            <person name="Pallen M.J."/>
        </authorList>
    </citation>
    <scope>NUCLEOTIDE SEQUENCE</scope>
    <source>
        <strain evidence="10">ChiSjej6B24-2974</strain>
    </source>
</reference>
<keyword evidence="7 8" id="KW-0472">Membrane</keyword>
<dbReference type="InterPro" id="IPR020846">
    <property type="entry name" value="MFS_dom"/>
</dbReference>
<dbReference type="InterPro" id="IPR036259">
    <property type="entry name" value="MFS_trans_sf"/>
</dbReference>
<dbReference type="AlphaFoldDB" id="A0A9D0ZLS9"/>
<feature type="transmembrane region" description="Helical" evidence="8">
    <location>
        <begin position="351"/>
        <end position="372"/>
    </location>
</feature>
<dbReference type="PROSITE" id="PS50850">
    <property type="entry name" value="MFS"/>
    <property type="match status" value="1"/>
</dbReference>
<feature type="transmembrane region" description="Helical" evidence="8">
    <location>
        <begin position="284"/>
        <end position="309"/>
    </location>
</feature>
<feature type="transmembrane region" description="Helical" evidence="8">
    <location>
        <begin position="157"/>
        <end position="176"/>
    </location>
</feature>
<dbReference type="GO" id="GO:0015528">
    <property type="term" value="F:lactose:proton symporter activity"/>
    <property type="evidence" value="ECO:0007669"/>
    <property type="project" value="TreeGrafter"/>
</dbReference>
<dbReference type="PANTHER" id="PTHR23522:SF10">
    <property type="entry name" value="3-PHENYLPROPIONIC ACID TRANSPORTER-RELATED"/>
    <property type="match status" value="1"/>
</dbReference>
<feature type="transmembrane region" description="Helical" evidence="8">
    <location>
        <begin position="36"/>
        <end position="58"/>
    </location>
</feature>
<organism evidence="10 11">
    <name type="scientific">Candidatus Pullichristensenella stercorigallinarum</name>
    <dbReference type="NCBI Taxonomy" id="2840909"/>
    <lineage>
        <taxon>Bacteria</taxon>
        <taxon>Bacillati</taxon>
        <taxon>Bacillota</taxon>
        <taxon>Clostridia</taxon>
        <taxon>Candidatus Pullichristensenella</taxon>
    </lineage>
</organism>
<keyword evidence="6 8" id="KW-1133">Transmembrane helix</keyword>
<dbReference type="Pfam" id="PF12832">
    <property type="entry name" value="MFS_1_like"/>
    <property type="match status" value="1"/>
</dbReference>
<dbReference type="SUPFAM" id="SSF103473">
    <property type="entry name" value="MFS general substrate transporter"/>
    <property type="match status" value="1"/>
</dbReference>
<comment type="caution">
    <text evidence="10">The sequence shown here is derived from an EMBL/GenBank/DDBJ whole genome shotgun (WGS) entry which is preliminary data.</text>
</comment>
<evidence type="ECO:0000256" key="6">
    <source>
        <dbReference type="ARBA" id="ARBA00022989"/>
    </source>
</evidence>
<dbReference type="EMBL" id="DVFZ01000055">
    <property type="protein sequence ID" value="HIQ82599.1"/>
    <property type="molecule type" value="Genomic_DNA"/>
</dbReference>
<feature type="transmembrane region" description="Helical" evidence="8">
    <location>
        <begin position="93"/>
        <end position="111"/>
    </location>
</feature>
<evidence type="ECO:0000313" key="10">
    <source>
        <dbReference type="EMBL" id="HIQ82599.1"/>
    </source>
</evidence>
<proteinExistence type="predicted"/>
<evidence type="ECO:0000259" key="9">
    <source>
        <dbReference type="PROSITE" id="PS50850"/>
    </source>
</evidence>
<reference evidence="10" key="1">
    <citation type="submission" date="2020-10" db="EMBL/GenBank/DDBJ databases">
        <authorList>
            <person name="Gilroy R."/>
        </authorList>
    </citation>
    <scope>NUCLEOTIDE SEQUENCE</scope>
    <source>
        <strain evidence="10">ChiSjej6B24-2974</strain>
    </source>
</reference>
<feature type="transmembrane region" description="Helical" evidence="8">
    <location>
        <begin position="321"/>
        <end position="345"/>
    </location>
</feature>
<protein>
    <submittedName>
        <fullName evidence="10">MFS transporter</fullName>
    </submittedName>
</protein>